<organism evidence="4 5">
    <name type="scientific">Enterobius vermicularis</name>
    <name type="common">Human pinworm</name>
    <dbReference type="NCBI Taxonomy" id="51028"/>
    <lineage>
        <taxon>Eukaryota</taxon>
        <taxon>Metazoa</taxon>
        <taxon>Ecdysozoa</taxon>
        <taxon>Nematoda</taxon>
        <taxon>Chromadorea</taxon>
        <taxon>Rhabditida</taxon>
        <taxon>Spirurina</taxon>
        <taxon>Oxyuridomorpha</taxon>
        <taxon>Oxyuroidea</taxon>
        <taxon>Oxyuridae</taxon>
        <taxon>Enterobius</taxon>
    </lineage>
</organism>
<sequence>MKIYNSKSFQEHDLRTFTSYWKAGLANDVSVSCEVVGIDPKYKFPRICDATSESRVFTFDNKQNQSSVPTEVDGKVVVELYGKCFNVTLSGQKHEKRCPWCKEHSDYAYPEESSTWLQKLKRFDPFVISTLLFLFISIVTVIMLLHQCAKTYRMKQSSNIYNKKCRLYHEPPNRIIHPLRINEVEETKYETPWENQHYHPVPYYRLGARGDATVTSPVDSSLTNATTVSDYGLSSKSTFTNNRRFSPSSSFQGRHDDSGLESV</sequence>
<dbReference type="Pfam" id="PF25330">
    <property type="entry name" value="C2_nem"/>
    <property type="match status" value="1"/>
</dbReference>
<feature type="region of interest" description="Disordered" evidence="1">
    <location>
        <begin position="242"/>
        <end position="263"/>
    </location>
</feature>
<feature type="compositionally biased region" description="Basic and acidic residues" evidence="1">
    <location>
        <begin position="253"/>
        <end position="263"/>
    </location>
</feature>
<dbReference type="Proteomes" id="UP000274131">
    <property type="component" value="Unassembled WGS sequence"/>
</dbReference>
<feature type="domain" description="C2" evidence="3">
    <location>
        <begin position="6"/>
        <end position="97"/>
    </location>
</feature>
<dbReference type="InterPro" id="IPR040426">
    <property type="entry name" value="C05B5.4-like"/>
</dbReference>
<proteinExistence type="predicted"/>
<evidence type="ECO:0000259" key="3">
    <source>
        <dbReference type="Pfam" id="PF25330"/>
    </source>
</evidence>
<keyword evidence="2" id="KW-0812">Transmembrane</keyword>
<dbReference type="EMBL" id="UXUI01013735">
    <property type="protein sequence ID" value="VDD97450.1"/>
    <property type="molecule type" value="Genomic_DNA"/>
</dbReference>
<dbReference type="AlphaFoldDB" id="A0A3P6I6T2"/>
<dbReference type="PANTHER" id="PTHR38626:SF4">
    <property type="entry name" value="SKN-1 DEPENDENT ZYGOTIC TRANSCRIPT"/>
    <property type="match status" value="1"/>
</dbReference>
<feature type="transmembrane region" description="Helical" evidence="2">
    <location>
        <begin position="126"/>
        <end position="145"/>
    </location>
</feature>
<reference evidence="4 5" key="1">
    <citation type="submission" date="2018-10" db="EMBL/GenBank/DDBJ databases">
        <authorList>
            <consortium name="Pathogen Informatics"/>
        </authorList>
    </citation>
    <scope>NUCLEOTIDE SEQUENCE [LARGE SCALE GENOMIC DNA]</scope>
</reference>
<keyword evidence="2" id="KW-0472">Membrane</keyword>
<accession>A0A3P6I6T2</accession>
<name>A0A3P6I6T2_ENTVE</name>
<evidence type="ECO:0000313" key="4">
    <source>
        <dbReference type="EMBL" id="VDD97450.1"/>
    </source>
</evidence>
<dbReference type="PANTHER" id="PTHR38626">
    <property type="entry name" value="SKN-1 DEPENDENT ZYGOTIC TRANSCRIPT-RELATED"/>
    <property type="match status" value="1"/>
</dbReference>
<evidence type="ECO:0000256" key="2">
    <source>
        <dbReference type="SAM" id="Phobius"/>
    </source>
</evidence>
<protein>
    <recommendedName>
        <fullName evidence="3">C2 domain-containing protein</fullName>
    </recommendedName>
</protein>
<evidence type="ECO:0000256" key="1">
    <source>
        <dbReference type="SAM" id="MobiDB-lite"/>
    </source>
</evidence>
<evidence type="ECO:0000313" key="5">
    <source>
        <dbReference type="Proteomes" id="UP000274131"/>
    </source>
</evidence>
<dbReference type="InterPro" id="IPR057569">
    <property type="entry name" value="C2_nem"/>
</dbReference>
<feature type="compositionally biased region" description="Polar residues" evidence="1">
    <location>
        <begin position="242"/>
        <end position="252"/>
    </location>
</feature>
<keyword evidence="5" id="KW-1185">Reference proteome</keyword>
<gene>
    <name evidence="4" type="ORF">EVEC_LOCUS12201</name>
</gene>
<keyword evidence="2" id="KW-1133">Transmembrane helix</keyword>
<dbReference type="OrthoDB" id="5862752at2759"/>